<dbReference type="InterPro" id="IPR023391">
    <property type="entry name" value="Prot_translocase_SecE_dom_sf"/>
</dbReference>
<dbReference type="KEGG" id="mmil:sm9_0345"/>
<dbReference type="Pfam" id="PF00584">
    <property type="entry name" value="SecE"/>
    <property type="match status" value="1"/>
</dbReference>
<comment type="function">
    <text evidence="8">Essential subunit of the Sec protein translocation channel SecYEG. Clamps together the 2 halves of SecY. May contact the channel plug during translocation.</text>
</comment>
<dbReference type="GO" id="GO:0005886">
    <property type="term" value="C:plasma membrane"/>
    <property type="evidence" value="ECO:0007669"/>
    <property type="project" value="UniProtKB-SubCell"/>
</dbReference>
<dbReference type="HAMAP" id="MF_00422">
    <property type="entry name" value="SecE"/>
    <property type="match status" value="1"/>
</dbReference>
<dbReference type="NCBIfam" id="NF006909">
    <property type="entry name" value="PRK09400.1-4"/>
    <property type="match status" value="1"/>
</dbReference>
<protein>
    <recommendedName>
        <fullName evidence="8">Protein translocase subunit SecE</fullName>
    </recommendedName>
    <alternativeName>
        <fullName evidence="8">Protein transport protein Sec61 gamma subunit homolog</fullName>
    </alternativeName>
</protein>
<dbReference type="PATRIC" id="fig|230361.4.peg.359"/>
<dbReference type="AlphaFoldDB" id="A0A0U2TQ92"/>
<dbReference type="NCBIfam" id="TIGR00327">
    <property type="entry name" value="secE_euk_arch"/>
    <property type="match status" value="1"/>
</dbReference>
<dbReference type="InterPro" id="IPR008158">
    <property type="entry name" value="Translocase_Sec61-g"/>
</dbReference>
<keyword evidence="5 8" id="KW-0811">Translocation</keyword>
<proteinExistence type="inferred from homology"/>
<evidence type="ECO:0000256" key="5">
    <source>
        <dbReference type="ARBA" id="ARBA00023010"/>
    </source>
</evidence>
<evidence type="ECO:0000256" key="7">
    <source>
        <dbReference type="ARBA" id="ARBA00037847"/>
    </source>
</evidence>
<dbReference type="GO" id="GO:0065002">
    <property type="term" value="P:intracellular protein transmembrane transport"/>
    <property type="evidence" value="ECO:0007669"/>
    <property type="project" value="UniProtKB-UniRule"/>
</dbReference>
<evidence type="ECO:0000256" key="6">
    <source>
        <dbReference type="ARBA" id="ARBA00023136"/>
    </source>
</evidence>
<dbReference type="OrthoDB" id="52835at2157"/>
<dbReference type="EMBL" id="CP011266">
    <property type="protein sequence ID" value="ALT68147.1"/>
    <property type="molecule type" value="Genomic_DNA"/>
</dbReference>
<organism evidence="9 10">
    <name type="scientific">Methanobrevibacter millerae</name>
    <dbReference type="NCBI Taxonomy" id="230361"/>
    <lineage>
        <taxon>Archaea</taxon>
        <taxon>Methanobacteriati</taxon>
        <taxon>Methanobacteriota</taxon>
        <taxon>Methanomada group</taxon>
        <taxon>Methanobacteria</taxon>
        <taxon>Methanobacteriales</taxon>
        <taxon>Methanobacteriaceae</taxon>
        <taxon>Methanobrevibacter</taxon>
    </lineage>
</organism>
<evidence type="ECO:0000256" key="2">
    <source>
        <dbReference type="ARBA" id="ARBA00022692"/>
    </source>
</evidence>
<accession>A0A0U2TQ92</accession>
<dbReference type="Proteomes" id="UP000067738">
    <property type="component" value="Chromosome"/>
</dbReference>
<comment type="subcellular location">
    <subcellularLocation>
        <location evidence="8">Cell membrane</location>
        <topology evidence="8">Single-pass membrane protein</topology>
    </subcellularLocation>
    <subcellularLocation>
        <location evidence="7">Endomembrane system</location>
        <topology evidence="7">Single-pass membrane protein</topology>
    </subcellularLocation>
</comment>
<keyword evidence="1 8" id="KW-0813">Transport</keyword>
<keyword evidence="10" id="KW-1185">Reference proteome</keyword>
<dbReference type="GeneID" id="26735319"/>
<evidence type="ECO:0000313" key="9">
    <source>
        <dbReference type="EMBL" id="ALT68147.1"/>
    </source>
</evidence>
<dbReference type="GO" id="GO:0006605">
    <property type="term" value="P:protein targeting"/>
    <property type="evidence" value="ECO:0007669"/>
    <property type="project" value="UniProtKB-UniRule"/>
</dbReference>
<sequence length="59" mass="6804">MNVQERLDKFVKDSKRVLKVARKPDKDEYFDFAKVTTLGIIVIGLIGFVIFLIAQLIHL</sequence>
<gene>
    <name evidence="8 9" type="primary">secE</name>
    <name evidence="9" type="ORF">sm9_0345</name>
</gene>
<reference evidence="9 10" key="1">
    <citation type="submission" date="2015-04" db="EMBL/GenBank/DDBJ databases">
        <title>The complete genome sequence of the rumen methanogen Methanobrevibacter millerae SM9.</title>
        <authorList>
            <person name="Leahy S.C."/>
            <person name="Kelly W.J."/>
            <person name="Pacheco D.M."/>
            <person name="Li D."/>
            <person name="Altermann E."/>
            <person name="Attwood G.T."/>
        </authorList>
    </citation>
    <scope>NUCLEOTIDE SEQUENCE [LARGE SCALE GENOMIC DNA]</scope>
    <source>
        <strain evidence="9 10">SM9</strain>
    </source>
</reference>
<keyword evidence="8" id="KW-1003">Cell membrane</keyword>
<evidence type="ECO:0000313" key="10">
    <source>
        <dbReference type="Proteomes" id="UP000067738"/>
    </source>
</evidence>
<evidence type="ECO:0000256" key="8">
    <source>
        <dbReference type="HAMAP-Rule" id="MF_00422"/>
    </source>
</evidence>
<evidence type="ECO:0000256" key="1">
    <source>
        <dbReference type="ARBA" id="ARBA00022448"/>
    </source>
</evidence>
<evidence type="ECO:0000256" key="3">
    <source>
        <dbReference type="ARBA" id="ARBA00022927"/>
    </source>
</evidence>
<dbReference type="GO" id="GO:0009306">
    <property type="term" value="P:protein secretion"/>
    <property type="evidence" value="ECO:0007669"/>
    <property type="project" value="UniProtKB-UniRule"/>
</dbReference>
<dbReference type="InterPro" id="IPR001901">
    <property type="entry name" value="Translocase_SecE/Sec61-g"/>
</dbReference>
<dbReference type="GO" id="GO:0012505">
    <property type="term" value="C:endomembrane system"/>
    <property type="evidence" value="ECO:0007669"/>
    <property type="project" value="UniProtKB-SubCell"/>
</dbReference>
<dbReference type="Gene3D" id="1.20.5.820">
    <property type="entry name" value="Preprotein translocase SecE subunit"/>
    <property type="match status" value="1"/>
</dbReference>
<keyword evidence="6 8" id="KW-0472">Membrane</keyword>
<keyword evidence="3 8" id="KW-0653">Protein transport</keyword>
<name>A0A0U2TQ92_9EURY</name>
<dbReference type="SUPFAM" id="SSF103456">
    <property type="entry name" value="Preprotein translocase SecE subunit"/>
    <property type="match status" value="1"/>
</dbReference>
<keyword evidence="2 8" id="KW-0812">Transmembrane</keyword>
<feature type="transmembrane region" description="Helical" evidence="8">
    <location>
        <begin position="32"/>
        <end position="57"/>
    </location>
</feature>
<comment type="similarity">
    <text evidence="8">Belongs to the SecE/SEC61-gamma family.</text>
</comment>
<keyword evidence="4 8" id="KW-1133">Transmembrane helix</keyword>
<dbReference type="GO" id="GO:0008320">
    <property type="term" value="F:protein transmembrane transporter activity"/>
    <property type="evidence" value="ECO:0007669"/>
    <property type="project" value="UniProtKB-UniRule"/>
</dbReference>
<comment type="subunit">
    <text evidence="8">Component of the Sec protein translocase complex. Heterotrimer consisting of SecY (alpha), SecG (beta) and SecE (gamma) subunits. The heterotrimers can form oligomers, although 1 heterotrimer is thought to be able to translocate proteins. Interacts with the ribosome. May interact with SecDF, and other proteins may be involved.</text>
</comment>
<evidence type="ECO:0000256" key="4">
    <source>
        <dbReference type="ARBA" id="ARBA00022989"/>
    </source>
</evidence>
<dbReference type="RefSeq" id="WP_058738493.1">
    <property type="nucleotide sequence ID" value="NZ_CP011266.1"/>
</dbReference>